<protein>
    <submittedName>
        <fullName evidence="2">Uncharacterized protein</fullName>
    </submittedName>
</protein>
<name>A0A8S2RVE2_9BILA</name>
<accession>A0A8S2RVE2</accession>
<dbReference type="AlphaFoldDB" id="A0A8S2RVE2"/>
<feature type="non-terminal residue" evidence="2">
    <location>
        <position position="1"/>
    </location>
</feature>
<evidence type="ECO:0000313" key="2">
    <source>
        <dbReference type="EMBL" id="CAF4186317.1"/>
    </source>
</evidence>
<feature type="region of interest" description="Disordered" evidence="1">
    <location>
        <begin position="42"/>
        <end position="65"/>
    </location>
</feature>
<proteinExistence type="predicted"/>
<gene>
    <name evidence="2" type="ORF">BYL167_LOCUS23040</name>
</gene>
<feature type="compositionally biased region" description="Polar residues" evidence="1">
    <location>
        <begin position="53"/>
        <end position="65"/>
    </location>
</feature>
<dbReference type="EMBL" id="CAJOBH010015272">
    <property type="protein sequence ID" value="CAF4186317.1"/>
    <property type="molecule type" value="Genomic_DNA"/>
</dbReference>
<dbReference type="Proteomes" id="UP000681967">
    <property type="component" value="Unassembled WGS sequence"/>
</dbReference>
<sequence length="65" mass="7797">ITDDEDVDDGDRYYWQPTDDDHRENQDNTRYQQRMKTITTTTRKPKTKYPQINRDTTSTTLLRGS</sequence>
<evidence type="ECO:0000313" key="3">
    <source>
        <dbReference type="Proteomes" id="UP000681967"/>
    </source>
</evidence>
<feature type="region of interest" description="Disordered" evidence="1">
    <location>
        <begin position="1"/>
        <end position="28"/>
    </location>
</feature>
<comment type="caution">
    <text evidence="2">The sequence shown here is derived from an EMBL/GenBank/DDBJ whole genome shotgun (WGS) entry which is preliminary data.</text>
</comment>
<organism evidence="2 3">
    <name type="scientific">Rotaria magnacalcarata</name>
    <dbReference type="NCBI Taxonomy" id="392030"/>
    <lineage>
        <taxon>Eukaryota</taxon>
        <taxon>Metazoa</taxon>
        <taxon>Spiralia</taxon>
        <taxon>Gnathifera</taxon>
        <taxon>Rotifera</taxon>
        <taxon>Eurotatoria</taxon>
        <taxon>Bdelloidea</taxon>
        <taxon>Philodinida</taxon>
        <taxon>Philodinidae</taxon>
        <taxon>Rotaria</taxon>
    </lineage>
</organism>
<reference evidence="2" key="1">
    <citation type="submission" date="2021-02" db="EMBL/GenBank/DDBJ databases">
        <authorList>
            <person name="Nowell W R."/>
        </authorList>
    </citation>
    <scope>NUCLEOTIDE SEQUENCE</scope>
</reference>
<evidence type="ECO:0000256" key="1">
    <source>
        <dbReference type="SAM" id="MobiDB-lite"/>
    </source>
</evidence>